<reference evidence="4 5" key="1">
    <citation type="submission" date="2020-02" db="EMBL/GenBank/DDBJ databases">
        <title>Bird 10,000 Genomes (B10K) Project - Family phase.</title>
        <authorList>
            <person name="Zhang G."/>
        </authorList>
    </citation>
    <scope>NUCLEOTIDE SEQUENCE [LARGE SCALE GENOMIC DNA]</scope>
    <source>
        <strain evidence="4">B10K-DU-006-06</strain>
    </source>
</reference>
<dbReference type="GO" id="GO:0005096">
    <property type="term" value="F:GTPase activator activity"/>
    <property type="evidence" value="ECO:0007669"/>
    <property type="project" value="UniProtKB-KW"/>
</dbReference>
<dbReference type="GO" id="GO:0097060">
    <property type="term" value="C:synaptic membrane"/>
    <property type="evidence" value="ECO:0007669"/>
    <property type="project" value="TreeGrafter"/>
</dbReference>
<feature type="domain" description="SYDE1/2 C2" evidence="3">
    <location>
        <begin position="214"/>
        <end position="310"/>
    </location>
</feature>
<comment type="caution">
    <text evidence="4">The sequence shown here is derived from an EMBL/GenBank/DDBJ whole genome shotgun (WGS) entry which is preliminary data.</text>
</comment>
<evidence type="ECO:0000313" key="5">
    <source>
        <dbReference type="Proteomes" id="UP000541332"/>
    </source>
</evidence>
<name>A0A7L4FPE7_9COLU</name>
<dbReference type="PANTHER" id="PTHR46150">
    <property type="entry name" value="RHO GTPASE-ACTIVATING PROTEIN 100F"/>
    <property type="match status" value="1"/>
</dbReference>
<dbReference type="InterPro" id="IPR008936">
    <property type="entry name" value="Rho_GTPase_activation_prot"/>
</dbReference>
<dbReference type="InterPro" id="IPR057459">
    <property type="entry name" value="SYDE1/2_C2"/>
</dbReference>
<dbReference type="GO" id="GO:0016477">
    <property type="term" value="P:cell migration"/>
    <property type="evidence" value="ECO:0007669"/>
    <property type="project" value="TreeGrafter"/>
</dbReference>
<dbReference type="CDD" id="cd00030">
    <property type="entry name" value="C2"/>
    <property type="match status" value="1"/>
</dbReference>
<feature type="compositionally biased region" description="Low complexity" evidence="2">
    <location>
        <begin position="67"/>
        <end position="76"/>
    </location>
</feature>
<dbReference type="EMBL" id="VWYH01004806">
    <property type="protein sequence ID" value="NXW87682.1"/>
    <property type="molecule type" value="Genomic_DNA"/>
</dbReference>
<protein>
    <submittedName>
        <fullName evidence="4">SYDE2 protein</fullName>
    </submittedName>
</protein>
<dbReference type="Proteomes" id="UP000541332">
    <property type="component" value="Unassembled WGS sequence"/>
</dbReference>
<organism evidence="4 5">
    <name type="scientific">Pampusana beccarii</name>
    <name type="common">Western bronze ground-dove</name>
    <dbReference type="NCBI Taxonomy" id="2953425"/>
    <lineage>
        <taxon>Eukaryota</taxon>
        <taxon>Metazoa</taxon>
        <taxon>Chordata</taxon>
        <taxon>Craniata</taxon>
        <taxon>Vertebrata</taxon>
        <taxon>Euteleostomi</taxon>
        <taxon>Archelosauria</taxon>
        <taxon>Archosauria</taxon>
        <taxon>Dinosauria</taxon>
        <taxon>Saurischia</taxon>
        <taxon>Theropoda</taxon>
        <taxon>Coelurosauria</taxon>
        <taxon>Aves</taxon>
        <taxon>Neognathae</taxon>
        <taxon>Neoaves</taxon>
        <taxon>Columbimorphae</taxon>
        <taxon>Columbiformes</taxon>
        <taxon>Columbidae</taxon>
        <taxon>Pampusana</taxon>
    </lineage>
</organism>
<dbReference type="GO" id="GO:0046578">
    <property type="term" value="P:regulation of Ras protein signal transduction"/>
    <property type="evidence" value="ECO:0007669"/>
    <property type="project" value="TreeGrafter"/>
</dbReference>
<dbReference type="InterPro" id="IPR035892">
    <property type="entry name" value="C2_domain_sf"/>
</dbReference>
<accession>A0A7L4FPE7</accession>
<dbReference type="InterPro" id="IPR052118">
    <property type="entry name" value="Rho-GAP_regulator"/>
</dbReference>
<feature type="non-terminal residue" evidence="4">
    <location>
        <position position="425"/>
    </location>
</feature>
<dbReference type="SUPFAM" id="SSF49562">
    <property type="entry name" value="C2 domain (Calcium/lipid-binding domain, CaLB)"/>
    <property type="match status" value="1"/>
</dbReference>
<dbReference type="Gene3D" id="1.10.555.10">
    <property type="entry name" value="Rho GTPase activation protein"/>
    <property type="match status" value="1"/>
</dbReference>
<gene>
    <name evidence="4" type="primary">Syde2_1</name>
    <name evidence="4" type="ORF">ALOBEC_R14404</name>
</gene>
<dbReference type="PANTHER" id="PTHR46150:SF2">
    <property type="entry name" value="RHO GTPASE-ACTIVATING PROTEIN SYDE1"/>
    <property type="match status" value="1"/>
</dbReference>
<dbReference type="Pfam" id="PF25336">
    <property type="entry name" value="C2_SYDE"/>
    <property type="match status" value="1"/>
</dbReference>
<evidence type="ECO:0000313" key="4">
    <source>
        <dbReference type="EMBL" id="NXW87682.1"/>
    </source>
</evidence>
<evidence type="ECO:0000256" key="1">
    <source>
        <dbReference type="ARBA" id="ARBA00022468"/>
    </source>
</evidence>
<evidence type="ECO:0000259" key="3">
    <source>
        <dbReference type="Pfam" id="PF25336"/>
    </source>
</evidence>
<evidence type="ECO:0000256" key="2">
    <source>
        <dbReference type="SAM" id="MobiDB-lite"/>
    </source>
</evidence>
<keyword evidence="5" id="KW-1185">Reference proteome</keyword>
<feature type="compositionally biased region" description="Basic and acidic residues" evidence="2">
    <location>
        <begin position="124"/>
        <end position="136"/>
    </location>
</feature>
<sequence>GGAAVTGDIWYNPIPEDDDPRGHGGEGPPKISGEEPPRSAAGTLGTGDIGGAREEPGAGRTQASGNTPFPCTTSATPPSPPASPKKSRSLTKTKSPGTVRRLSLKMKKLPELRRKLSLRSPRQRGHDEGGGHDEAGGHSGATSPRGVITRYHLDTSVASPPPPPRPKPTGYLSDGDSPELPVKSGGRRDGNAALDVTAFRPYACGDPWALGPVSGLVAVHLRGVRGLKAAAPGAEARDYFCVLQVDSAKRARTALVPARGAELRLNHNFNLELEAARHLKVMVFAWDAADRRNRLCGHGTVVLPHVFRAPNWGVQPQKWGVQPQKWGVRTPKVGCPAPKKRCPAPNWGVQPQRRGVQPPKVGCPSPKVGRGGQTPSPAPAPQVVGLYRLCGSAAVKKELRDAFERDSAAVTLSEQRYPDINVVTG</sequence>
<feature type="non-terminal residue" evidence="4">
    <location>
        <position position="1"/>
    </location>
</feature>
<dbReference type="OrthoDB" id="120383at2759"/>
<dbReference type="AlphaFoldDB" id="A0A7L4FPE7"/>
<proteinExistence type="predicted"/>
<keyword evidence="1" id="KW-0343">GTPase activation</keyword>
<feature type="region of interest" description="Disordered" evidence="2">
    <location>
        <begin position="1"/>
        <end position="188"/>
    </location>
</feature>